<feature type="domain" description="HTH deoR-type" evidence="7">
    <location>
        <begin position="3"/>
        <end position="58"/>
    </location>
</feature>
<comment type="function">
    <text evidence="6">Repressor of the lactose catabolism operon. Galactose-6-phosphate is the inducer.</text>
</comment>
<dbReference type="InterPro" id="IPR001034">
    <property type="entry name" value="DeoR_HTH"/>
</dbReference>
<dbReference type="RefSeq" id="WP_139071091.1">
    <property type="nucleotide sequence ID" value="NZ_CP040899.1"/>
</dbReference>
<proteinExistence type="predicted"/>
<evidence type="ECO:0000256" key="3">
    <source>
        <dbReference type="ARBA" id="ARBA00023015"/>
    </source>
</evidence>
<evidence type="ECO:0000256" key="6">
    <source>
        <dbReference type="ARBA" id="ARBA00024937"/>
    </source>
</evidence>
<dbReference type="Pfam" id="PF08220">
    <property type="entry name" value="HTH_DeoR"/>
    <property type="match status" value="1"/>
</dbReference>
<dbReference type="PANTHER" id="PTHR30363">
    <property type="entry name" value="HTH-TYPE TRANSCRIPTIONAL REGULATOR SRLR-RELATED"/>
    <property type="match status" value="1"/>
</dbReference>
<dbReference type="InterPro" id="IPR036390">
    <property type="entry name" value="WH_DNA-bd_sf"/>
</dbReference>
<reference evidence="8 9" key="1">
    <citation type="submission" date="2019-05" db="EMBL/GenBank/DDBJ databases">
        <title>Georgenia *** sp. nov., and Georgenia *** sp. nov., isolated from the intestinal contents of plateau pika (Ochotona curzoniae) in the Qinghai-Tibet plateau of China.</title>
        <authorList>
            <person name="Tian Z."/>
        </authorList>
    </citation>
    <scope>NUCLEOTIDE SEQUENCE [LARGE SCALE GENOMIC DNA]</scope>
    <source>
        <strain evidence="8 9">Z294</strain>
    </source>
</reference>
<evidence type="ECO:0000256" key="4">
    <source>
        <dbReference type="ARBA" id="ARBA00023125"/>
    </source>
</evidence>
<dbReference type="InterPro" id="IPR014036">
    <property type="entry name" value="DeoR-like_C"/>
</dbReference>
<organism evidence="8 9">
    <name type="scientific">Georgenia wutianyii</name>
    <dbReference type="NCBI Taxonomy" id="2585135"/>
    <lineage>
        <taxon>Bacteria</taxon>
        <taxon>Bacillati</taxon>
        <taxon>Actinomycetota</taxon>
        <taxon>Actinomycetes</taxon>
        <taxon>Micrococcales</taxon>
        <taxon>Bogoriellaceae</taxon>
        <taxon>Georgenia</taxon>
    </lineage>
</organism>
<keyword evidence="4" id="KW-0238">DNA-binding</keyword>
<evidence type="ECO:0000313" key="9">
    <source>
        <dbReference type="Proteomes" id="UP000313948"/>
    </source>
</evidence>
<dbReference type="SMART" id="SM01134">
    <property type="entry name" value="DeoRC"/>
    <property type="match status" value="1"/>
</dbReference>
<dbReference type="PROSITE" id="PS00894">
    <property type="entry name" value="HTH_DEOR_1"/>
    <property type="match status" value="1"/>
</dbReference>
<dbReference type="PROSITE" id="PS51000">
    <property type="entry name" value="HTH_DEOR_2"/>
    <property type="match status" value="1"/>
</dbReference>
<protein>
    <recommendedName>
        <fullName evidence="1">Lactose phosphotransferase system repressor</fullName>
    </recommendedName>
</protein>
<dbReference type="Gene3D" id="3.40.50.1360">
    <property type="match status" value="1"/>
</dbReference>
<dbReference type="Gene3D" id="1.10.10.10">
    <property type="entry name" value="Winged helix-like DNA-binding domain superfamily/Winged helix DNA-binding domain"/>
    <property type="match status" value="1"/>
</dbReference>
<gene>
    <name evidence="8" type="ORF">FE251_09785</name>
</gene>
<dbReference type="EMBL" id="CP040899">
    <property type="protein sequence ID" value="QDB79631.1"/>
    <property type="molecule type" value="Genomic_DNA"/>
</dbReference>
<keyword evidence="2" id="KW-0678">Repressor</keyword>
<dbReference type="InterPro" id="IPR037171">
    <property type="entry name" value="NagB/RpiA_transferase-like"/>
</dbReference>
<evidence type="ECO:0000256" key="1">
    <source>
        <dbReference type="ARBA" id="ARBA00021390"/>
    </source>
</evidence>
<evidence type="ECO:0000256" key="5">
    <source>
        <dbReference type="ARBA" id="ARBA00023163"/>
    </source>
</evidence>
<sequence>MLAQQRHRHITKALQSAASVSTMDLARALRVSPETIRRDLIQLEQDGLLRRVYGGAVTLTRQRGSEPSFEERAVIHAEAKRTVGELAADLVADGQTVFIDVGTTAHAAARALALTFRGTVVSHSLLVATEVAKGPEADLLLAPGRLRRGEWSLSGTATHRFIQAMHFDVALLSCGGVDASVGATDFDFDDVEIKRTVARNSERSYILADSSKHGVVGRYAIGDWYDVNGLVTDLAPPDGLHNAIRAAGGAVRAPVR</sequence>
<dbReference type="PRINTS" id="PR00037">
    <property type="entry name" value="HTHLACR"/>
</dbReference>
<keyword evidence="9" id="KW-1185">Reference proteome</keyword>
<dbReference type="Proteomes" id="UP000313948">
    <property type="component" value="Chromosome"/>
</dbReference>
<dbReference type="Pfam" id="PF00455">
    <property type="entry name" value="DeoRC"/>
    <property type="match status" value="1"/>
</dbReference>
<dbReference type="SMART" id="SM00420">
    <property type="entry name" value="HTH_DEOR"/>
    <property type="match status" value="1"/>
</dbReference>
<dbReference type="SUPFAM" id="SSF46785">
    <property type="entry name" value="Winged helix' DNA-binding domain"/>
    <property type="match status" value="1"/>
</dbReference>
<accession>A0ABX5VPN0</accession>
<name>A0ABX5VPN0_9MICO</name>
<keyword evidence="3" id="KW-0805">Transcription regulation</keyword>
<dbReference type="InterPro" id="IPR018356">
    <property type="entry name" value="Tscrpt_reg_HTH_DeoR_CS"/>
</dbReference>
<dbReference type="SUPFAM" id="SSF100950">
    <property type="entry name" value="NagB/RpiA/CoA transferase-like"/>
    <property type="match status" value="1"/>
</dbReference>
<evidence type="ECO:0000256" key="2">
    <source>
        <dbReference type="ARBA" id="ARBA00022491"/>
    </source>
</evidence>
<dbReference type="PANTHER" id="PTHR30363:SF4">
    <property type="entry name" value="GLYCEROL-3-PHOSPHATE REGULON REPRESSOR"/>
    <property type="match status" value="1"/>
</dbReference>
<dbReference type="InterPro" id="IPR036388">
    <property type="entry name" value="WH-like_DNA-bd_sf"/>
</dbReference>
<evidence type="ECO:0000259" key="7">
    <source>
        <dbReference type="PROSITE" id="PS51000"/>
    </source>
</evidence>
<evidence type="ECO:0000313" key="8">
    <source>
        <dbReference type="EMBL" id="QDB79631.1"/>
    </source>
</evidence>
<dbReference type="InterPro" id="IPR050313">
    <property type="entry name" value="Carb_Metab_HTH_regulators"/>
</dbReference>
<keyword evidence="5" id="KW-0804">Transcription</keyword>